<gene>
    <name evidence="1" type="ORF">ASZ90_000488</name>
</gene>
<proteinExistence type="predicted"/>
<dbReference type="EMBL" id="LNQE01000061">
    <property type="protein sequence ID" value="KUG29616.1"/>
    <property type="molecule type" value="Genomic_DNA"/>
</dbReference>
<evidence type="ECO:0000313" key="1">
    <source>
        <dbReference type="EMBL" id="KUG29616.1"/>
    </source>
</evidence>
<comment type="caution">
    <text evidence="1">The sequence shown here is derived from an EMBL/GenBank/DDBJ whole genome shotgun (WGS) entry which is preliminary data.</text>
</comment>
<name>A0A0W8G8Z5_9ZZZZ</name>
<organism evidence="1">
    <name type="scientific">hydrocarbon metagenome</name>
    <dbReference type="NCBI Taxonomy" id="938273"/>
    <lineage>
        <taxon>unclassified sequences</taxon>
        <taxon>metagenomes</taxon>
        <taxon>ecological metagenomes</taxon>
    </lineage>
</organism>
<reference evidence="1" key="1">
    <citation type="journal article" date="2015" name="Proc. Natl. Acad. Sci. U.S.A.">
        <title>Networks of energetic and metabolic interactions define dynamics in microbial communities.</title>
        <authorList>
            <person name="Embree M."/>
            <person name="Liu J.K."/>
            <person name="Al-Bassam M.M."/>
            <person name="Zengler K."/>
        </authorList>
    </citation>
    <scope>NUCLEOTIDE SEQUENCE</scope>
</reference>
<dbReference type="AlphaFoldDB" id="A0A0W8G8Z5"/>
<sequence>MVFCCVLCYRYDVFNVTEIDMKIFLEVVEKGHCIALLLNI</sequence>
<accession>A0A0W8G8Z5</accession>
<protein>
    <submittedName>
        <fullName evidence="1">Uncharacterized protein</fullName>
    </submittedName>
</protein>